<dbReference type="InterPro" id="IPR005632">
    <property type="entry name" value="Chaperone_Skp"/>
</dbReference>
<sequence length="200" mass="21777">MKTSIKAFIALIAFGSSALFVQAQALKVGTVDRAKAMAGYYKTQEEEAKIQAYGQSAQQDFEKRLNEGKAMASQFQSLQESLKNPVLSDTAKKAAEADAQRLLGDLQKKEQELAEFRQQADRFIQQGVATTRQALLVEINEVAANIAKKKGITLLVDRGVLVYTDEAYDITEEVLTELNKNKPATPATGTSAVPPVGLPK</sequence>
<feature type="signal peptide" evidence="5">
    <location>
        <begin position="1"/>
        <end position="25"/>
    </location>
</feature>
<feature type="region of interest" description="Disordered" evidence="4">
    <location>
        <begin position="181"/>
        <end position="200"/>
    </location>
</feature>
<evidence type="ECO:0000256" key="2">
    <source>
        <dbReference type="ARBA" id="ARBA00022729"/>
    </source>
</evidence>
<keyword evidence="3" id="KW-0175">Coiled coil</keyword>
<evidence type="ECO:0000313" key="7">
    <source>
        <dbReference type="Proteomes" id="UP000244896"/>
    </source>
</evidence>
<keyword evidence="7" id="KW-1185">Reference proteome</keyword>
<dbReference type="OrthoDB" id="193896at2"/>
<reference evidence="6 7" key="1">
    <citation type="journal article" date="2018" name="Syst. Appl. Microbiol.">
        <title>Ereboglobus luteus gen. nov. sp. nov. from cockroach guts, and new insights into the oxygen relationship of the genera Opitutus and Didymococcus (Verrucomicrobia: Opitutaceae).</title>
        <authorList>
            <person name="Tegtmeier D."/>
            <person name="Belitz A."/>
            <person name="Radek R."/>
            <person name="Heimerl T."/>
            <person name="Brune A."/>
        </authorList>
    </citation>
    <scope>NUCLEOTIDE SEQUENCE [LARGE SCALE GENOMIC DNA]</scope>
    <source>
        <strain evidence="6 7">Ho45</strain>
    </source>
</reference>
<dbReference type="AlphaFoldDB" id="A0A2U8E2Z4"/>
<dbReference type="GO" id="GO:0051082">
    <property type="term" value="F:unfolded protein binding"/>
    <property type="evidence" value="ECO:0007669"/>
    <property type="project" value="InterPro"/>
</dbReference>
<dbReference type="EMBL" id="CP023004">
    <property type="protein sequence ID" value="AWI09249.1"/>
    <property type="molecule type" value="Genomic_DNA"/>
</dbReference>
<evidence type="ECO:0000256" key="4">
    <source>
        <dbReference type="SAM" id="MobiDB-lite"/>
    </source>
</evidence>
<accession>A0A2U8E2Z4</accession>
<protein>
    <recommendedName>
        <fullName evidence="8">Outer membrane chaperone Skp</fullName>
    </recommendedName>
</protein>
<dbReference type="InterPro" id="IPR024930">
    <property type="entry name" value="Skp_dom_sf"/>
</dbReference>
<proteinExistence type="inferred from homology"/>
<feature type="chain" id="PRO_5015900980" description="Outer membrane chaperone Skp" evidence="5">
    <location>
        <begin position="26"/>
        <end position="200"/>
    </location>
</feature>
<dbReference type="SUPFAM" id="SSF111384">
    <property type="entry name" value="OmpH-like"/>
    <property type="match status" value="1"/>
</dbReference>
<dbReference type="PANTHER" id="PTHR35089">
    <property type="entry name" value="CHAPERONE PROTEIN SKP"/>
    <property type="match status" value="1"/>
</dbReference>
<evidence type="ECO:0000256" key="1">
    <source>
        <dbReference type="ARBA" id="ARBA00009091"/>
    </source>
</evidence>
<dbReference type="GO" id="GO:0050821">
    <property type="term" value="P:protein stabilization"/>
    <property type="evidence" value="ECO:0007669"/>
    <property type="project" value="TreeGrafter"/>
</dbReference>
<evidence type="ECO:0000313" key="6">
    <source>
        <dbReference type="EMBL" id="AWI09249.1"/>
    </source>
</evidence>
<dbReference type="Proteomes" id="UP000244896">
    <property type="component" value="Chromosome"/>
</dbReference>
<evidence type="ECO:0008006" key="8">
    <source>
        <dbReference type="Google" id="ProtNLM"/>
    </source>
</evidence>
<feature type="coiled-coil region" evidence="3">
    <location>
        <begin position="92"/>
        <end position="126"/>
    </location>
</feature>
<dbReference type="GO" id="GO:0005829">
    <property type="term" value="C:cytosol"/>
    <property type="evidence" value="ECO:0007669"/>
    <property type="project" value="TreeGrafter"/>
</dbReference>
<dbReference type="Pfam" id="PF03938">
    <property type="entry name" value="OmpH"/>
    <property type="match status" value="1"/>
</dbReference>
<dbReference type="SMART" id="SM00935">
    <property type="entry name" value="OmpH"/>
    <property type="match status" value="1"/>
</dbReference>
<comment type="similarity">
    <text evidence="1">Belongs to the Skp family.</text>
</comment>
<dbReference type="KEGG" id="elut:CKA38_08350"/>
<dbReference type="Gene3D" id="3.30.910.20">
    <property type="entry name" value="Skp domain"/>
    <property type="match status" value="1"/>
</dbReference>
<dbReference type="RefSeq" id="WP_108825061.1">
    <property type="nucleotide sequence ID" value="NZ_CP023004.1"/>
</dbReference>
<evidence type="ECO:0000256" key="3">
    <source>
        <dbReference type="SAM" id="Coils"/>
    </source>
</evidence>
<evidence type="ECO:0000256" key="5">
    <source>
        <dbReference type="SAM" id="SignalP"/>
    </source>
</evidence>
<name>A0A2U8E2Z4_9BACT</name>
<organism evidence="6 7">
    <name type="scientific">Ereboglobus luteus</name>
    <dbReference type="NCBI Taxonomy" id="1796921"/>
    <lineage>
        <taxon>Bacteria</taxon>
        <taxon>Pseudomonadati</taxon>
        <taxon>Verrucomicrobiota</taxon>
        <taxon>Opitutia</taxon>
        <taxon>Opitutales</taxon>
        <taxon>Opitutaceae</taxon>
        <taxon>Ereboglobus</taxon>
    </lineage>
</organism>
<keyword evidence="2 5" id="KW-0732">Signal</keyword>
<dbReference type="PANTHER" id="PTHR35089:SF1">
    <property type="entry name" value="CHAPERONE PROTEIN SKP"/>
    <property type="match status" value="1"/>
</dbReference>
<gene>
    <name evidence="6" type="ORF">CKA38_08350</name>
</gene>